<evidence type="ECO:0000313" key="1">
    <source>
        <dbReference type="EMBL" id="KAJ2934658.1"/>
    </source>
</evidence>
<name>A0A9W8MMR9_9AGAR</name>
<feature type="non-terminal residue" evidence="1">
    <location>
        <position position="1"/>
    </location>
</feature>
<keyword evidence="2" id="KW-1185">Reference proteome</keyword>
<accession>A0A9W8MMR9</accession>
<protein>
    <submittedName>
        <fullName evidence="1">Uncharacterized protein</fullName>
    </submittedName>
</protein>
<dbReference type="EMBL" id="JANBPK010000713">
    <property type="protein sequence ID" value="KAJ2934658.1"/>
    <property type="molecule type" value="Genomic_DNA"/>
</dbReference>
<dbReference type="AlphaFoldDB" id="A0A9W8MMR9"/>
<gene>
    <name evidence="1" type="ORF">H1R20_g2457</name>
</gene>
<sequence length="169" mass="19007">MSPETRRDTVEPPIERLGSYEVLDSSSFWGAKAIVLRGYKGEPTSPSRTTHSRSPSLEIVGERAAPAQTQTHRTVAIPLYLGRLQTILVQQHFEAMCLLLQQELEDMNFSAFRIHDHQVLDRVYVALWDVLRAQSLVEVYTASPALPTDLQAHLLVLLSAIKFLLCNNP</sequence>
<reference evidence="1" key="1">
    <citation type="submission" date="2022-06" db="EMBL/GenBank/DDBJ databases">
        <title>Genome Sequence of Candolleomyces eurysporus.</title>
        <authorList>
            <person name="Buettner E."/>
        </authorList>
    </citation>
    <scope>NUCLEOTIDE SEQUENCE</scope>
    <source>
        <strain evidence="1">VTCC 930004</strain>
    </source>
</reference>
<organism evidence="1 2">
    <name type="scientific">Candolleomyces eurysporus</name>
    <dbReference type="NCBI Taxonomy" id="2828524"/>
    <lineage>
        <taxon>Eukaryota</taxon>
        <taxon>Fungi</taxon>
        <taxon>Dikarya</taxon>
        <taxon>Basidiomycota</taxon>
        <taxon>Agaricomycotina</taxon>
        <taxon>Agaricomycetes</taxon>
        <taxon>Agaricomycetidae</taxon>
        <taxon>Agaricales</taxon>
        <taxon>Agaricineae</taxon>
        <taxon>Psathyrellaceae</taxon>
        <taxon>Candolleomyces</taxon>
    </lineage>
</organism>
<evidence type="ECO:0000313" key="2">
    <source>
        <dbReference type="Proteomes" id="UP001140091"/>
    </source>
</evidence>
<dbReference type="Proteomes" id="UP001140091">
    <property type="component" value="Unassembled WGS sequence"/>
</dbReference>
<comment type="caution">
    <text evidence="1">The sequence shown here is derived from an EMBL/GenBank/DDBJ whole genome shotgun (WGS) entry which is preliminary data.</text>
</comment>
<proteinExistence type="predicted"/>